<dbReference type="Gene3D" id="3.40.190.10">
    <property type="entry name" value="Periplasmic binding protein-like II"/>
    <property type="match status" value="2"/>
</dbReference>
<dbReference type="SMART" id="SM00062">
    <property type="entry name" value="PBPb"/>
    <property type="match status" value="1"/>
</dbReference>
<dbReference type="InterPro" id="IPR015168">
    <property type="entry name" value="SsuA/THI5"/>
</dbReference>
<evidence type="ECO:0000256" key="3">
    <source>
        <dbReference type="ARBA" id="ARBA00022729"/>
    </source>
</evidence>
<dbReference type="PANTHER" id="PTHR30024">
    <property type="entry name" value="ALIPHATIC SULFONATES-BINDING PROTEIN-RELATED"/>
    <property type="match status" value="1"/>
</dbReference>
<comment type="similarity">
    <text evidence="2">Belongs to the bacterial solute-binding protein SsuA/TauA family.</text>
</comment>
<sequence>MAFAAALGLLAACGGGGGGGTADNAPATLKVGVIPIADVAPLYLGMKMGFFEQEKLTIEPQQFAGGAEILPAVQSGDLQIGFSNTTSMLIAASKGLPVRIIAQGVQEGATEPESWTHLFVRGDSDIRSPKDLAGKTIAINTLQNINDVMTKAALEKHGVDVSTLQFTEVPFPEMNQALEGGDVDAIVVVEPFRTIAEKNGYRDMMPTIFDVDPGLTVATYFTMQPYIEQNQDVVERFVRAMNNSLTYAADHPDDVRATLGSYTKIPAELIGQVRLPKWGTDLNRPSIELMGRLSTQYGLIDQEPNVSELIWQPGAS</sequence>
<evidence type="ECO:0000259" key="4">
    <source>
        <dbReference type="SMART" id="SM00062"/>
    </source>
</evidence>
<proteinExistence type="inferred from homology"/>
<gene>
    <name evidence="5" type="ORF">GCM10023320_15830</name>
</gene>
<dbReference type="PANTHER" id="PTHR30024:SF47">
    <property type="entry name" value="TAURINE-BINDING PERIPLASMIC PROTEIN"/>
    <property type="match status" value="1"/>
</dbReference>
<dbReference type="InterPro" id="IPR001638">
    <property type="entry name" value="Solute-binding_3/MltF_N"/>
</dbReference>
<organism evidence="5 6">
    <name type="scientific">Pseudonocardia adelaidensis</name>
    <dbReference type="NCBI Taxonomy" id="648754"/>
    <lineage>
        <taxon>Bacteria</taxon>
        <taxon>Bacillati</taxon>
        <taxon>Actinomycetota</taxon>
        <taxon>Actinomycetes</taxon>
        <taxon>Pseudonocardiales</taxon>
        <taxon>Pseudonocardiaceae</taxon>
        <taxon>Pseudonocardia</taxon>
    </lineage>
</organism>
<keyword evidence="3" id="KW-0732">Signal</keyword>
<comment type="subcellular location">
    <subcellularLocation>
        <location evidence="1">Periplasm</location>
    </subcellularLocation>
</comment>
<protein>
    <recommendedName>
        <fullName evidence="4">Solute-binding protein family 3/N-terminal domain-containing protein</fullName>
    </recommendedName>
</protein>
<evidence type="ECO:0000313" key="5">
    <source>
        <dbReference type="EMBL" id="GAA5116096.1"/>
    </source>
</evidence>
<evidence type="ECO:0000256" key="1">
    <source>
        <dbReference type="ARBA" id="ARBA00004418"/>
    </source>
</evidence>
<accession>A0ABP9NEF0</accession>
<dbReference type="EMBL" id="BAABJO010000005">
    <property type="protein sequence ID" value="GAA5116096.1"/>
    <property type="molecule type" value="Genomic_DNA"/>
</dbReference>
<evidence type="ECO:0000313" key="6">
    <source>
        <dbReference type="Proteomes" id="UP001500804"/>
    </source>
</evidence>
<dbReference type="Pfam" id="PF09084">
    <property type="entry name" value="NMT1"/>
    <property type="match status" value="1"/>
</dbReference>
<keyword evidence="6" id="KW-1185">Reference proteome</keyword>
<evidence type="ECO:0000256" key="2">
    <source>
        <dbReference type="ARBA" id="ARBA00010742"/>
    </source>
</evidence>
<comment type="caution">
    <text evidence="5">The sequence shown here is derived from an EMBL/GenBank/DDBJ whole genome shotgun (WGS) entry which is preliminary data.</text>
</comment>
<dbReference type="Proteomes" id="UP001500804">
    <property type="component" value="Unassembled WGS sequence"/>
</dbReference>
<name>A0ABP9NEF0_9PSEU</name>
<reference evidence="6" key="1">
    <citation type="journal article" date="2019" name="Int. J. Syst. Evol. Microbiol.">
        <title>The Global Catalogue of Microorganisms (GCM) 10K type strain sequencing project: providing services to taxonomists for standard genome sequencing and annotation.</title>
        <authorList>
            <consortium name="The Broad Institute Genomics Platform"/>
            <consortium name="The Broad Institute Genome Sequencing Center for Infectious Disease"/>
            <person name="Wu L."/>
            <person name="Ma J."/>
        </authorList>
    </citation>
    <scope>NUCLEOTIDE SEQUENCE [LARGE SCALE GENOMIC DNA]</scope>
    <source>
        <strain evidence="6">JCM 18302</strain>
    </source>
</reference>
<dbReference type="SUPFAM" id="SSF53850">
    <property type="entry name" value="Periplasmic binding protein-like II"/>
    <property type="match status" value="1"/>
</dbReference>
<feature type="domain" description="Solute-binding protein family 3/N-terminal" evidence="4">
    <location>
        <begin position="28"/>
        <end position="262"/>
    </location>
</feature>